<protein>
    <recommendedName>
        <fullName evidence="6">Exodeoxyribonuclease 7 small subunit</fullName>
        <ecNumber evidence="6">3.1.11.6</ecNumber>
    </recommendedName>
    <alternativeName>
        <fullName evidence="6">Exodeoxyribonuclease VII small subunit</fullName>
        <shortName evidence="6">Exonuclease VII small subunit</shortName>
    </alternativeName>
</protein>
<keyword evidence="2 6" id="KW-0963">Cytoplasm</keyword>
<dbReference type="GO" id="GO:0008855">
    <property type="term" value="F:exodeoxyribonuclease VII activity"/>
    <property type="evidence" value="ECO:0007669"/>
    <property type="project" value="UniProtKB-EC"/>
</dbReference>
<dbReference type="Proteomes" id="UP001597506">
    <property type="component" value="Unassembled WGS sequence"/>
</dbReference>
<comment type="similarity">
    <text evidence="1 6">Belongs to the XseB family.</text>
</comment>
<dbReference type="EMBL" id="JBHUMF010000026">
    <property type="protein sequence ID" value="MFD2681177.1"/>
    <property type="molecule type" value="Genomic_DNA"/>
</dbReference>
<keyword evidence="8" id="KW-1185">Reference proteome</keyword>
<dbReference type="PIRSF" id="PIRSF006488">
    <property type="entry name" value="Exonuc_VII_S"/>
    <property type="match status" value="1"/>
</dbReference>
<name>A0ABW5RR78_9BACI</name>
<evidence type="ECO:0000256" key="3">
    <source>
        <dbReference type="ARBA" id="ARBA00022722"/>
    </source>
</evidence>
<proteinExistence type="inferred from homology"/>
<dbReference type="InterPro" id="IPR003761">
    <property type="entry name" value="Exonuc_VII_S"/>
</dbReference>
<comment type="subunit">
    <text evidence="6">Heterooligomer composed of large and small subunits.</text>
</comment>
<accession>A0ABW5RR78</accession>
<gene>
    <name evidence="6 7" type="primary">xseB</name>
    <name evidence="7" type="ORF">ACFSUL_10525</name>
</gene>
<dbReference type="InterPro" id="IPR037004">
    <property type="entry name" value="Exonuc_VII_ssu_sf"/>
</dbReference>
<evidence type="ECO:0000313" key="8">
    <source>
        <dbReference type="Proteomes" id="UP001597506"/>
    </source>
</evidence>
<dbReference type="PANTHER" id="PTHR34137:SF1">
    <property type="entry name" value="EXODEOXYRIBONUCLEASE 7 SMALL SUBUNIT"/>
    <property type="match status" value="1"/>
</dbReference>
<keyword evidence="4 6" id="KW-0378">Hydrolase</keyword>
<keyword evidence="5 6" id="KW-0269">Exonuclease</keyword>
<dbReference type="HAMAP" id="MF_00337">
    <property type="entry name" value="Exonuc_7_S"/>
    <property type="match status" value="1"/>
</dbReference>
<dbReference type="SUPFAM" id="SSF116842">
    <property type="entry name" value="XseB-like"/>
    <property type="match status" value="1"/>
</dbReference>
<dbReference type="EC" id="3.1.11.6" evidence="6"/>
<keyword evidence="3 6" id="KW-0540">Nuclease</keyword>
<organism evidence="7 8">
    <name type="scientific">Bacillus seohaeanensis</name>
    <dbReference type="NCBI Taxonomy" id="284580"/>
    <lineage>
        <taxon>Bacteria</taxon>
        <taxon>Bacillati</taxon>
        <taxon>Bacillota</taxon>
        <taxon>Bacilli</taxon>
        <taxon>Bacillales</taxon>
        <taxon>Bacillaceae</taxon>
        <taxon>Bacillus</taxon>
    </lineage>
</organism>
<comment type="catalytic activity">
    <reaction evidence="6">
        <text>Exonucleolytic cleavage in either 5'- to 3'- or 3'- to 5'-direction to yield nucleoside 5'-phosphates.</text>
        <dbReference type="EC" id="3.1.11.6"/>
    </reaction>
</comment>
<reference evidence="8" key="1">
    <citation type="journal article" date="2019" name="Int. J. Syst. Evol. Microbiol.">
        <title>The Global Catalogue of Microorganisms (GCM) 10K type strain sequencing project: providing services to taxonomists for standard genome sequencing and annotation.</title>
        <authorList>
            <consortium name="The Broad Institute Genomics Platform"/>
            <consortium name="The Broad Institute Genome Sequencing Center for Infectious Disease"/>
            <person name="Wu L."/>
            <person name="Ma J."/>
        </authorList>
    </citation>
    <scope>NUCLEOTIDE SEQUENCE [LARGE SCALE GENOMIC DNA]</scope>
    <source>
        <strain evidence="8">KCTC 3913</strain>
    </source>
</reference>
<dbReference type="PANTHER" id="PTHR34137">
    <property type="entry name" value="EXODEOXYRIBONUCLEASE 7 SMALL SUBUNIT"/>
    <property type="match status" value="1"/>
</dbReference>
<dbReference type="NCBIfam" id="NF002139">
    <property type="entry name" value="PRK00977.1-3"/>
    <property type="match status" value="1"/>
</dbReference>
<evidence type="ECO:0000256" key="4">
    <source>
        <dbReference type="ARBA" id="ARBA00022801"/>
    </source>
</evidence>
<dbReference type="Gene3D" id="1.10.287.1040">
    <property type="entry name" value="Exonuclease VII, small subunit"/>
    <property type="match status" value="1"/>
</dbReference>
<comment type="subcellular location">
    <subcellularLocation>
        <location evidence="6">Cytoplasm</location>
    </subcellularLocation>
</comment>
<evidence type="ECO:0000313" key="7">
    <source>
        <dbReference type="EMBL" id="MFD2681177.1"/>
    </source>
</evidence>
<evidence type="ECO:0000256" key="2">
    <source>
        <dbReference type="ARBA" id="ARBA00022490"/>
    </source>
</evidence>
<sequence>MTKENKEQEISFEKAMEQLEEIVEKLEEGEVPLEKAIKYYQKGMELTKYCHDTLQKAEKQLTKIITDEGEQPFDVGEAK</sequence>
<comment type="caution">
    <text evidence="7">The sequence shown here is derived from an EMBL/GenBank/DDBJ whole genome shotgun (WGS) entry which is preliminary data.</text>
</comment>
<dbReference type="NCBIfam" id="TIGR01280">
    <property type="entry name" value="xseB"/>
    <property type="match status" value="1"/>
</dbReference>
<evidence type="ECO:0000256" key="1">
    <source>
        <dbReference type="ARBA" id="ARBA00009998"/>
    </source>
</evidence>
<dbReference type="Pfam" id="PF02609">
    <property type="entry name" value="Exonuc_VII_S"/>
    <property type="match status" value="1"/>
</dbReference>
<evidence type="ECO:0000256" key="5">
    <source>
        <dbReference type="ARBA" id="ARBA00022839"/>
    </source>
</evidence>
<comment type="function">
    <text evidence="6">Bidirectionally degrades single-stranded DNA into large acid-insoluble oligonucleotides, which are then degraded further into small acid-soluble oligonucleotides.</text>
</comment>
<dbReference type="RefSeq" id="WP_071411368.1">
    <property type="nucleotide sequence ID" value="NZ_JBHUMF010000026.1"/>
</dbReference>
<evidence type="ECO:0000256" key="6">
    <source>
        <dbReference type="HAMAP-Rule" id="MF_00337"/>
    </source>
</evidence>